<dbReference type="OrthoDB" id="278325at2759"/>
<dbReference type="GO" id="GO:0022626">
    <property type="term" value="C:cytosolic ribosome"/>
    <property type="evidence" value="ECO:0007669"/>
    <property type="project" value="UniProtKB-ARBA"/>
</dbReference>
<dbReference type="FunFam" id="3.30.1230.20:FF:000001">
    <property type="entry name" value="40S ribosomal protein S21"/>
    <property type="match status" value="1"/>
</dbReference>
<dbReference type="GO" id="GO:0006412">
    <property type="term" value="P:translation"/>
    <property type="evidence" value="ECO:0007669"/>
    <property type="project" value="InterPro"/>
</dbReference>
<reference evidence="5" key="1">
    <citation type="submission" date="2020-11" db="EMBL/GenBank/DDBJ databases">
        <authorList>
            <consortium name="DOE Joint Genome Institute"/>
            <person name="Ahrendt S."/>
            <person name="Riley R."/>
            <person name="Andreopoulos W."/>
            <person name="Labutti K."/>
            <person name="Pangilinan J."/>
            <person name="Ruiz-Duenas F.J."/>
            <person name="Barrasa J.M."/>
            <person name="Sanchez-Garcia M."/>
            <person name="Camarero S."/>
            <person name="Miyauchi S."/>
            <person name="Serrano A."/>
            <person name="Linde D."/>
            <person name="Babiker R."/>
            <person name="Drula E."/>
            <person name="Ayuso-Fernandez I."/>
            <person name="Pacheco R."/>
            <person name="Padilla G."/>
            <person name="Ferreira P."/>
            <person name="Barriuso J."/>
            <person name="Kellner H."/>
            <person name="Castanera R."/>
            <person name="Alfaro M."/>
            <person name="Ramirez L."/>
            <person name="Pisabarro A.G."/>
            <person name="Kuo A."/>
            <person name="Tritt A."/>
            <person name="Lipzen A."/>
            <person name="He G."/>
            <person name="Yan M."/>
            <person name="Ng V."/>
            <person name="Cullen D."/>
            <person name="Martin F."/>
            <person name="Rosso M.-N."/>
            <person name="Henrissat B."/>
            <person name="Hibbett D."/>
            <person name="Martinez A.T."/>
            <person name="Grigoriev I.V."/>
        </authorList>
    </citation>
    <scope>NUCLEOTIDE SEQUENCE</scope>
    <source>
        <strain evidence="5">ATCC 90797</strain>
    </source>
</reference>
<dbReference type="InterPro" id="IPR038579">
    <property type="entry name" value="Ribosomal_eS21_sf"/>
</dbReference>
<comment type="function">
    <text evidence="4">Required for the processing of the 20S rRNA-precursor to mature 18S rRNA in a late step of the maturation of 40S ribosomal subunits. Has a physiological role leading to 18S rRNA stability.</text>
</comment>
<dbReference type="Proteomes" id="UP000807025">
    <property type="component" value="Unassembled WGS sequence"/>
</dbReference>
<evidence type="ECO:0000256" key="1">
    <source>
        <dbReference type="ARBA" id="ARBA00010228"/>
    </source>
</evidence>
<evidence type="ECO:0000256" key="3">
    <source>
        <dbReference type="ARBA" id="ARBA00023274"/>
    </source>
</evidence>
<evidence type="ECO:0000256" key="4">
    <source>
        <dbReference type="PIRNR" id="PIRNR002148"/>
    </source>
</evidence>
<keyword evidence="4" id="KW-0698">rRNA processing</keyword>
<dbReference type="PROSITE" id="PS00996">
    <property type="entry name" value="RIBOSOMAL_S21E"/>
    <property type="match status" value="1"/>
</dbReference>
<comment type="subcellular location">
    <subcellularLocation>
        <location evidence="4">Cytoplasm</location>
    </subcellularLocation>
</comment>
<dbReference type="GO" id="GO:0006364">
    <property type="term" value="P:rRNA processing"/>
    <property type="evidence" value="ECO:0007669"/>
    <property type="project" value="UniProtKB-KW"/>
</dbReference>
<evidence type="ECO:0000313" key="5">
    <source>
        <dbReference type="EMBL" id="KAF9500925.1"/>
    </source>
</evidence>
<comment type="subunit">
    <text evidence="4">Component of the small ribosomal subunit.</text>
</comment>
<dbReference type="InterPro" id="IPR018279">
    <property type="entry name" value="Ribosomal_eS21_CS"/>
</dbReference>
<keyword evidence="6" id="KW-1185">Reference proteome</keyword>
<accession>A0A9P6A9X1</accession>
<dbReference type="Pfam" id="PF01249">
    <property type="entry name" value="Ribosomal_S21e"/>
    <property type="match status" value="1"/>
</dbReference>
<sequence length="86" mass="9327">MENDQGVLVDLYVPRKCSATNRLITSKDHASVQINVADVDATGRALGTSTTFALCGQVRSQGESDDSLNRLATKAGLLRNVWSYQK</sequence>
<dbReference type="GO" id="GO:1990904">
    <property type="term" value="C:ribonucleoprotein complex"/>
    <property type="evidence" value="ECO:0007669"/>
    <property type="project" value="UniProtKB-KW"/>
</dbReference>
<comment type="similarity">
    <text evidence="1 4">Belongs to the eukaryotic ribosomal protein eS21 family.</text>
</comment>
<keyword evidence="3 4" id="KW-0687">Ribonucleoprotein</keyword>
<organism evidence="5 6">
    <name type="scientific">Pleurotus eryngii</name>
    <name type="common">Boletus of the steppes</name>
    <dbReference type="NCBI Taxonomy" id="5323"/>
    <lineage>
        <taxon>Eukaryota</taxon>
        <taxon>Fungi</taxon>
        <taxon>Dikarya</taxon>
        <taxon>Basidiomycota</taxon>
        <taxon>Agaricomycotina</taxon>
        <taxon>Agaricomycetes</taxon>
        <taxon>Agaricomycetidae</taxon>
        <taxon>Agaricales</taxon>
        <taxon>Pleurotineae</taxon>
        <taxon>Pleurotaceae</taxon>
        <taxon>Pleurotus</taxon>
    </lineage>
</organism>
<evidence type="ECO:0000313" key="6">
    <source>
        <dbReference type="Proteomes" id="UP000807025"/>
    </source>
</evidence>
<dbReference type="EMBL" id="MU154525">
    <property type="protein sequence ID" value="KAF9500925.1"/>
    <property type="molecule type" value="Genomic_DNA"/>
</dbReference>
<dbReference type="Gene3D" id="3.30.1230.20">
    <property type="match status" value="1"/>
</dbReference>
<keyword evidence="4" id="KW-0963">Cytoplasm</keyword>
<gene>
    <name evidence="5" type="ORF">BDN71DRAFT_1461853</name>
</gene>
<protein>
    <recommendedName>
        <fullName evidence="4">40S ribosomal protein S21</fullName>
    </recommendedName>
</protein>
<dbReference type="PANTHER" id="PTHR10442">
    <property type="entry name" value="40S RIBOSOMAL PROTEIN S21"/>
    <property type="match status" value="1"/>
</dbReference>
<proteinExistence type="inferred from homology"/>
<dbReference type="AlphaFoldDB" id="A0A9P6A9X1"/>
<evidence type="ECO:0000256" key="2">
    <source>
        <dbReference type="ARBA" id="ARBA00022980"/>
    </source>
</evidence>
<dbReference type="GO" id="GO:0042274">
    <property type="term" value="P:ribosomal small subunit biogenesis"/>
    <property type="evidence" value="ECO:0007669"/>
    <property type="project" value="UniProtKB-ARBA"/>
</dbReference>
<keyword evidence="2 4" id="KW-0689">Ribosomal protein</keyword>
<comment type="caution">
    <text evidence="5">The sequence shown here is derived from an EMBL/GenBank/DDBJ whole genome shotgun (WGS) entry which is preliminary data.</text>
</comment>
<name>A0A9P6A9X1_PLEER</name>
<dbReference type="PIRSF" id="PIRSF002148">
    <property type="entry name" value="Ribosomal_S21e"/>
    <property type="match status" value="1"/>
</dbReference>
<dbReference type="InterPro" id="IPR001931">
    <property type="entry name" value="Ribosomal_eS21"/>
</dbReference>
<dbReference type="GO" id="GO:0003735">
    <property type="term" value="F:structural constituent of ribosome"/>
    <property type="evidence" value="ECO:0007669"/>
    <property type="project" value="InterPro"/>
</dbReference>